<dbReference type="InterPro" id="IPR050491">
    <property type="entry name" value="AmpC-like"/>
</dbReference>
<dbReference type="InterPro" id="IPR001466">
    <property type="entry name" value="Beta-lactam-related"/>
</dbReference>
<dbReference type="RefSeq" id="WP_043666337.1">
    <property type="nucleotide sequence ID" value="NZ_JSEG01000023.1"/>
</dbReference>
<reference evidence="3 4" key="1">
    <citation type="submission" date="2016-01" db="EMBL/GenBank/DDBJ databases">
        <title>Characterization of the Clostridium difficile lineages that are prevalent in Hong Kong and China.</title>
        <authorList>
            <person name="Kwok J.S.-L."/>
            <person name="Lam W.-Y."/>
            <person name="Ip M."/>
            <person name="Chan T.-F."/>
            <person name="Hawkey P.M."/>
            <person name="Tsui S.K.-W."/>
        </authorList>
    </citation>
    <scope>NUCLEOTIDE SEQUENCE [LARGE SCALE GENOMIC DNA]</scope>
    <source>
        <strain evidence="3 4">300064</strain>
    </source>
</reference>
<keyword evidence="1" id="KW-1133">Transmembrane helix</keyword>
<proteinExistence type="predicted"/>
<dbReference type="InterPro" id="IPR012338">
    <property type="entry name" value="Beta-lactam/transpept-like"/>
</dbReference>
<dbReference type="PANTHER" id="PTHR46825:SF9">
    <property type="entry name" value="BETA-LACTAMASE-RELATED DOMAIN-CONTAINING PROTEIN"/>
    <property type="match status" value="1"/>
</dbReference>
<keyword evidence="1" id="KW-0812">Transmembrane</keyword>
<feature type="transmembrane region" description="Helical" evidence="1">
    <location>
        <begin position="560"/>
        <end position="581"/>
    </location>
</feature>
<dbReference type="Gene3D" id="3.40.710.10">
    <property type="entry name" value="DD-peptidase/beta-lactamase superfamily"/>
    <property type="match status" value="1"/>
</dbReference>
<protein>
    <submittedName>
        <fullName evidence="3">Serine hydrolase</fullName>
    </submittedName>
</protein>
<evidence type="ECO:0000313" key="4">
    <source>
        <dbReference type="Proteomes" id="UP000238081"/>
    </source>
</evidence>
<dbReference type="AlphaFoldDB" id="A0A2S7F7Q2"/>
<dbReference type="EMBL" id="LRDH01000130">
    <property type="protein sequence ID" value="PPV12910.1"/>
    <property type="molecule type" value="Genomic_DNA"/>
</dbReference>
<comment type="caution">
    <text evidence="3">The sequence shown here is derived from an EMBL/GenBank/DDBJ whole genome shotgun (WGS) entry which is preliminary data.</text>
</comment>
<accession>A0A2S7F7Q2</accession>
<evidence type="ECO:0000259" key="2">
    <source>
        <dbReference type="Pfam" id="PF00144"/>
    </source>
</evidence>
<feature type="transmembrane region" description="Helical" evidence="1">
    <location>
        <begin position="515"/>
        <end position="539"/>
    </location>
</feature>
<gene>
    <name evidence="3" type="ORF">AWN73_17480</name>
</gene>
<evidence type="ECO:0000313" key="3">
    <source>
        <dbReference type="EMBL" id="PPV12910.1"/>
    </source>
</evidence>
<feature type="domain" description="Beta-lactamase-related" evidence="2">
    <location>
        <begin position="63"/>
        <end position="384"/>
    </location>
</feature>
<organism evidence="3 4">
    <name type="scientific">Clostridium butyricum</name>
    <dbReference type="NCBI Taxonomy" id="1492"/>
    <lineage>
        <taxon>Bacteria</taxon>
        <taxon>Bacillati</taxon>
        <taxon>Bacillota</taxon>
        <taxon>Clostridia</taxon>
        <taxon>Eubacteriales</taxon>
        <taxon>Clostridiaceae</taxon>
        <taxon>Clostridium</taxon>
    </lineage>
</organism>
<name>A0A2S7F7Q2_CLOBU</name>
<feature type="transmembrane region" description="Helical" evidence="1">
    <location>
        <begin position="593"/>
        <end position="619"/>
    </location>
</feature>
<dbReference type="SUPFAM" id="SSF56601">
    <property type="entry name" value="beta-lactamase/transpeptidase-like"/>
    <property type="match status" value="1"/>
</dbReference>
<feature type="transmembrane region" description="Helical" evidence="1">
    <location>
        <begin position="631"/>
        <end position="650"/>
    </location>
</feature>
<evidence type="ECO:0000256" key="1">
    <source>
        <dbReference type="SAM" id="Phobius"/>
    </source>
</evidence>
<dbReference type="Pfam" id="PF00144">
    <property type="entry name" value="Beta-lactamase"/>
    <property type="match status" value="1"/>
</dbReference>
<keyword evidence="3" id="KW-0378">Hydrolase</keyword>
<dbReference type="GO" id="GO:0016787">
    <property type="term" value="F:hydrolase activity"/>
    <property type="evidence" value="ECO:0007669"/>
    <property type="project" value="UniProtKB-KW"/>
</dbReference>
<dbReference type="PANTHER" id="PTHR46825">
    <property type="entry name" value="D-ALANYL-D-ALANINE-CARBOXYPEPTIDASE/ENDOPEPTIDASE AMPH"/>
    <property type="match status" value="1"/>
</dbReference>
<sequence>MNIILNKLFEPIKLKSVVRSFLIILMSIGLISGFTINVAMSKEKSDEVHGEIENNDDVKNFMDNYFNKNMEKYSVPGASVVVVKDNKEVFKMGYGYSNLESKSSVNPDGTMFPAGSVSKLFTATAILQLYEEGKIDLDTNVNEYINPYKISNMYNEPVTCRNLLTHSSGLDEESELNLSTTDVNSIKSQEYYFNNHPLKVITEPNTICRYSNIGYNLLGYIVEKVSGISYEEYVEEKILKPLNMSNSLVRLKNSDIAKGYMYNDDKYSELPFSYQYTSGSSGIITTVKDMENFIMANLNDGKFQNNSILKPKTLSLMHEKQFSNSDALEGMGFGFIRSYRNGQEIIKHEGGLPSGYTTTLFLIPKENLGIYVATNSLSGLPFDFEEEFLNYFYPHSNNFNIEKINSSKDYSKYEGIYRSYDGISKTNIMKMAVLFDDDMEIKDNKDGTLTLHETTQSKEKITTKLIELENGVFLREDGKGKFTFKFDNDGKVTYAFNDISINSFEKLKFYEQSKFIILAVGTIVIIFIINIILCVLSFIKRKNKDDKKLERTKIIEILKYANISIEVFYIIGVLGAIILTLDMCLNSEYNLSYLLYSFLTLLIIATIIVIVSLALSIYSLIRKKGVIRQRLYYMFLNMVNLGFIWFLYYFNFVGYKLF</sequence>
<keyword evidence="1" id="KW-0472">Membrane</keyword>
<feature type="transmembrane region" description="Helical" evidence="1">
    <location>
        <begin position="21"/>
        <end position="40"/>
    </location>
</feature>
<dbReference type="Proteomes" id="UP000238081">
    <property type="component" value="Unassembled WGS sequence"/>
</dbReference>